<gene>
    <name evidence="3" type="ORF">GGR21_003524</name>
</gene>
<organism evidence="3 4">
    <name type="scientific">Dysgonomonas hofstadii</name>
    <dbReference type="NCBI Taxonomy" id="637886"/>
    <lineage>
        <taxon>Bacteria</taxon>
        <taxon>Pseudomonadati</taxon>
        <taxon>Bacteroidota</taxon>
        <taxon>Bacteroidia</taxon>
        <taxon>Bacteroidales</taxon>
        <taxon>Dysgonomonadaceae</taxon>
        <taxon>Dysgonomonas</taxon>
    </lineage>
</organism>
<evidence type="ECO:0000313" key="4">
    <source>
        <dbReference type="Proteomes" id="UP000555103"/>
    </source>
</evidence>
<dbReference type="Pfam" id="PF19762">
    <property type="entry name" value="DUF6249"/>
    <property type="match status" value="1"/>
</dbReference>
<dbReference type="RefSeq" id="WP_221233032.1">
    <property type="nucleotide sequence ID" value="NZ_JACIEP010000015.1"/>
</dbReference>
<feature type="domain" description="DUF6249" evidence="2">
    <location>
        <begin position="11"/>
        <end position="117"/>
    </location>
</feature>
<dbReference type="EMBL" id="JACIEP010000015">
    <property type="protein sequence ID" value="MBB4037604.1"/>
    <property type="molecule type" value="Genomic_DNA"/>
</dbReference>
<reference evidence="3 4" key="1">
    <citation type="submission" date="2020-08" db="EMBL/GenBank/DDBJ databases">
        <title>Genomic Encyclopedia of Type Strains, Phase IV (KMG-IV): sequencing the most valuable type-strain genomes for metagenomic binning, comparative biology and taxonomic classification.</title>
        <authorList>
            <person name="Goeker M."/>
        </authorList>
    </citation>
    <scope>NUCLEOTIDE SEQUENCE [LARGE SCALE GENOMIC DNA]</scope>
    <source>
        <strain evidence="3 4">DSM 104969</strain>
    </source>
</reference>
<evidence type="ECO:0000313" key="3">
    <source>
        <dbReference type="EMBL" id="MBB4037604.1"/>
    </source>
</evidence>
<feature type="transmembrane region" description="Helical" evidence="1">
    <location>
        <begin position="68"/>
        <end position="89"/>
    </location>
</feature>
<protein>
    <recommendedName>
        <fullName evidence="2">DUF6249 domain-containing protein</fullName>
    </recommendedName>
</protein>
<keyword evidence="1" id="KW-1133">Transmembrane helix</keyword>
<keyword evidence="1" id="KW-0472">Membrane</keyword>
<dbReference type="InterPro" id="IPR046216">
    <property type="entry name" value="DUF6249"/>
</dbReference>
<accession>A0A840CVA7</accession>
<keyword evidence="4" id="KW-1185">Reference proteome</keyword>
<evidence type="ECO:0000256" key="1">
    <source>
        <dbReference type="SAM" id="Phobius"/>
    </source>
</evidence>
<name>A0A840CVA7_9BACT</name>
<feature type="transmembrane region" description="Helical" evidence="1">
    <location>
        <begin position="7"/>
        <end position="30"/>
    </location>
</feature>
<sequence>MEAFMEALIPILAIVCIFGLPVILGAYVLVKLITSNNKERLELAKHGIVPPAKSKPAPNKYRSLRNGILCIGIALGLILGMIITVGSLYEYYVEFMIITSSTIMCMGLAYIAFYLIVRNKDLENEGE</sequence>
<dbReference type="Proteomes" id="UP000555103">
    <property type="component" value="Unassembled WGS sequence"/>
</dbReference>
<dbReference type="AlphaFoldDB" id="A0A840CVA7"/>
<feature type="transmembrane region" description="Helical" evidence="1">
    <location>
        <begin position="95"/>
        <end position="117"/>
    </location>
</feature>
<evidence type="ECO:0000259" key="2">
    <source>
        <dbReference type="Pfam" id="PF19762"/>
    </source>
</evidence>
<keyword evidence="1" id="KW-0812">Transmembrane</keyword>
<proteinExistence type="predicted"/>
<comment type="caution">
    <text evidence="3">The sequence shown here is derived from an EMBL/GenBank/DDBJ whole genome shotgun (WGS) entry which is preliminary data.</text>
</comment>